<dbReference type="AlphaFoldDB" id="A0A7X2T2T4"/>
<dbReference type="GO" id="GO:0016757">
    <property type="term" value="F:glycosyltransferase activity"/>
    <property type="evidence" value="ECO:0007669"/>
    <property type="project" value="InterPro"/>
</dbReference>
<dbReference type="PANTHER" id="PTHR45947:SF3">
    <property type="entry name" value="SULFOQUINOVOSYL TRANSFERASE SQD2"/>
    <property type="match status" value="1"/>
</dbReference>
<evidence type="ECO:0000259" key="1">
    <source>
        <dbReference type="Pfam" id="PF00534"/>
    </source>
</evidence>
<dbReference type="Proteomes" id="UP000470082">
    <property type="component" value="Unassembled WGS sequence"/>
</dbReference>
<dbReference type="RefSeq" id="WP_154459301.1">
    <property type="nucleotide sequence ID" value="NZ_VUMM01000002.1"/>
</dbReference>
<evidence type="ECO:0000313" key="3">
    <source>
        <dbReference type="EMBL" id="MSS00829.1"/>
    </source>
</evidence>
<evidence type="ECO:0000313" key="4">
    <source>
        <dbReference type="Proteomes" id="UP000470082"/>
    </source>
</evidence>
<protein>
    <submittedName>
        <fullName evidence="3">Glycosyltransferase</fullName>
    </submittedName>
</protein>
<dbReference type="Gene3D" id="3.40.50.2000">
    <property type="entry name" value="Glycogen Phosphorylase B"/>
    <property type="match status" value="2"/>
</dbReference>
<organism evidence="3 4">
    <name type="scientific">Floccifex porci</name>
    <dbReference type="NCBI Taxonomy" id="2606629"/>
    <lineage>
        <taxon>Bacteria</taxon>
        <taxon>Bacillati</taxon>
        <taxon>Bacillota</taxon>
        <taxon>Erysipelotrichia</taxon>
        <taxon>Erysipelotrichales</taxon>
        <taxon>Erysipelotrichaceae</taxon>
        <taxon>Floccifex</taxon>
    </lineage>
</organism>
<sequence>MRVGLFTDAYYPDINGVVSSVATLKEALEKRGHTVFVISNHKGSDIDFKENILRLPGLELKKFYGYKLSSPIQFKGSDYIRDMNLDIIHVQTEAGIGMFARIMSKSFHIPLVYTYHTMYEDYTHYLNPLDLNLIDEGEKLIIRKFSKYWVNHSLAVIAPSMKTKKKLIDYGAHSPIFVIPTGLDLSHFDRRSLDQDILSSIRPSLNLTEEDHVVTFVGRIAKEKAIDIPIKALKYSKDENLHLVIVGKGTDLEYYQNLVHNLDLESRVHFTGMIDKPMVPYYYSAFDCFVSASVSETQGMTYIEALASGLCVFGRRDEVLDELIDEGITGYYFDDEIELAKKLDEFFAQDKEERISVSNKCIEKTIPYDTDIFARDVLDVYQFAIKQYEKKYTVEKMEDANDFLLVTFSSDGNKELRKLLIPLEDVVDLQLEINSVIHTELFDNYDELQSVYKAYSKVKQHCLQKDCCSFEIQKYCHRYLDLPNEDIDVVVHILEQKLLINDRIYAIDKAQYWQHSGKSINEISRKLRSLHINEDFIQEALSKLDKEKERENVIWFVKHIKTSSNSQSRKMFSQRIIQKCLNAGFSFDDAQYALDQLEFKEDFDEEALEKSIRKAKRLYSNFEEDTKYNKIRMYCIRKGFSVDLIDNKLKEIEDD</sequence>
<dbReference type="InterPro" id="IPR050194">
    <property type="entry name" value="Glycosyltransferase_grp1"/>
</dbReference>
<dbReference type="InterPro" id="IPR036388">
    <property type="entry name" value="WH-like_DNA-bd_sf"/>
</dbReference>
<proteinExistence type="predicted"/>
<dbReference type="EMBL" id="VUMM01000002">
    <property type="protein sequence ID" value="MSS00829.1"/>
    <property type="molecule type" value="Genomic_DNA"/>
</dbReference>
<keyword evidence="4" id="KW-1185">Reference proteome</keyword>
<comment type="caution">
    <text evidence="3">The sequence shown here is derived from an EMBL/GenBank/DDBJ whole genome shotgun (WGS) entry which is preliminary data.</text>
</comment>
<dbReference type="InterPro" id="IPR028098">
    <property type="entry name" value="Glyco_trans_4-like_N"/>
</dbReference>
<name>A0A7X2T2T4_9FIRM</name>
<accession>A0A7X2T2T4</accession>
<keyword evidence="3" id="KW-0808">Transferase</keyword>
<dbReference type="InterPro" id="IPR001296">
    <property type="entry name" value="Glyco_trans_1"/>
</dbReference>
<dbReference type="PANTHER" id="PTHR45947">
    <property type="entry name" value="SULFOQUINOVOSYL TRANSFERASE SQD2"/>
    <property type="match status" value="1"/>
</dbReference>
<dbReference type="Gene3D" id="1.10.10.10">
    <property type="entry name" value="Winged helix-like DNA-binding domain superfamily/Winged helix DNA-binding domain"/>
    <property type="match status" value="1"/>
</dbReference>
<dbReference type="Pfam" id="PF00534">
    <property type="entry name" value="Glycos_transf_1"/>
    <property type="match status" value="1"/>
</dbReference>
<dbReference type="SUPFAM" id="SSF53756">
    <property type="entry name" value="UDP-Glycosyltransferase/glycogen phosphorylase"/>
    <property type="match status" value="1"/>
</dbReference>
<reference evidence="3 4" key="1">
    <citation type="submission" date="2019-08" db="EMBL/GenBank/DDBJ databases">
        <title>In-depth cultivation of the pig gut microbiome towards novel bacterial diversity and tailored functional studies.</title>
        <authorList>
            <person name="Wylensek D."/>
            <person name="Hitch T.C.A."/>
            <person name="Clavel T."/>
        </authorList>
    </citation>
    <scope>NUCLEOTIDE SEQUENCE [LARGE SCALE GENOMIC DNA]</scope>
    <source>
        <strain evidence="3 4">LKV-178-WT-2G</strain>
    </source>
</reference>
<dbReference type="Pfam" id="PF13439">
    <property type="entry name" value="Glyco_transf_4"/>
    <property type="match status" value="1"/>
</dbReference>
<feature type="domain" description="Glycosyltransferase subfamily 4-like N-terminal" evidence="2">
    <location>
        <begin position="14"/>
        <end position="186"/>
    </location>
</feature>
<evidence type="ECO:0000259" key="2">
    <source>
        <dbReference type="Pfam" id="PF13439"/>
    </source>
</evidence>
<gene>
    <name evidence="3" type="ORF">FYJ50_01620</name>
</gene>
<feature type="domain" description="Glycosyl transferase family 1" evidence="1">
    <location>
        <begin position="201"/>
        <end position="353"/>
    </location>
</feature>